<dbReference type="SUPFAM" id="SSF52540">
    <property type="entry name" value="P-loop containing nucleoside triphosphate hydrolases"/>
    <property type="match status" value="2"/>
</dbReference>
<dbReference type="KEGG" id="hxa:Halxa_0943"/>
<evidence type="ECO:0000256" key="3">
    <source>
        <dbReference type="SAM" id="MobiDB-lite"/>
    </source>
</evidence>
<proteinExistence type="inferred from homology"/>
<evidence type="ECO:0000313" key="6">
    <source>
        <dbReference type="Proteomes" id="UP000006794"/>
    </source>
</evidence>
<feature type="compositionally biased region" description="Basic and acidic residues" evidence="3">
    <location>
        <begin position="321"/>
        <end position="345"/>
    </location>
</feature>
<feature type="region of interest" description="Disordered" evidence="3">
    <location>
        <begin position="1034"/>
        <end position="1058"/>
    </location>
</feature>
<dbReference type="Gene3D" id="3.40.50.300">
    <property type="entry name" value="P-loop containing nucleotide triphosphate hydrolases"/>
    <property type="match status" value="2"/>
</dbReference>
<dbReference type="PANTHER" id="PTHR32114:SF2">
    <property type="entry name" value="ABC TRANSPORTER ABCH.3"/>
    <property type="match status" value="1"/>
</dbReference>
<feature type="compositionally biased region" description="Basic and acidic residues" evidence="3">
    <location>
        <begin position="834"/>
        <end position="849"/>
    </location>
</feature>
<feature type="compositionally biased region" description="Basic and acidic residues" evidence="3">
    <location>
        <begin position="419"/>
        <end position="449"/>
    </location>
</feature>
<dbReference type="Pfam" id="PF13558">
    <property type="entry name" value="SbcC_Walker_B"/>
    <property type="match status" value="1"/>
</dbReference>
<feature type="region of interest" description="Disordered" evidence="3">
    <location>
        <begin position="299"/>
        <end position="394"/>
    </location>
</feature>
<feature type="region of interest" description="Disordered" evidence="3">
    <location>
        <begin position="409"/>
        <end position="449"/>
    </location>
</feature>
<feature type="domain" description="Rad50/SbcC-type AAA" evidence="4">
    <location>
        <begin position="5"/>
        <end position="289"/>
    </location>
</feature>
<keyword evidence="1" id="KW-0175">Coiled coil</keyword>
<feature type="compositionally biased region" description="Acidic residues" evidence="3">
    <location>
        <begin position="305"/>
        <end position="320"/>
    </location>
</feature>
<feature type="compositionally biased region" description="Acidic residues" evidence="3">
    <location>
        <begin position="346"/>
        <end position="359"/>
    </location>
</feature>
<dbReference type="InterPro" id="IPR027417">
    <property type="entry name" value="P-loop_NTPase"/>
</dbReference>
<dbReference type="GO" id="GO:0016887">
    <property type="term" value="F:ATP hydrolysis activity"/>
    <property type="evidence" value="ECO:0007669"/>
    <property type="project" value="InterPro"/>
</dbReference>
<dbReference type="eggNOG" id="arCOG03730">
    <property type="taxonomic scope" value="Archaea"/>
</dbReference>
<feature type="region of interest" description="Disordered" evidence="3">
    <location>
        <begin position="713"/>
        <end position="820"/>
    </location>
</feature>
<accession>F8D8F6</accession>
<dbReference type="PANTHER" id="PTHR32114">
    <property type="entry name" value="ABC TRANSPORTER ABCH.3"/>
    <property type="match status" value="1"/>
</dbReference>
<feature type="compositionally biased region" description="Acidic residues" evidence="3">
    <location>
        <begin position="713"/>
        <end position="726"/>
    </location>
</feature>
<dbReference type="EMBL" id="CP002839">
    <property type="protein sequence ID" value="AEH35579.1"/>
    <property type="molecule type" value="Genomic_DNA"/>
</dbReference>
<dbReference type="Gene3D" id="1.10.287.1490">
    <property type="match status" value="2"/>
</dbReference>
<protein>
    <submittedName>
        <fullName evidence="5">SMC domain protein</fullName>
    </submittedName>
</protein>
<dbReference type="AlphaFoldDB" id="F8D8F6"/>
<dbReference type="RefSeq" id="WP_013878479.1">
    <property type="nucleotide sequence ID" value="NC_015666.1"/>
</dbReference>
<dbReference type="Proteomes" id="UP000006794">
    <property type="component" value="Chromosome"/>
</dbReference>
<dbReference type="HOGENOM" id="CLU_004785_0_1_2"/>
<dbReference type="eggNOG" id="arCOG05422">
    <property type="taxonomic scope" value="Archaea"/>
</dbReference>
<feature type="compositionally biased region" description="Basic and acidic residues" evidence="3">
    <location>
        <begin position="360"/>
        <end position="379"/>
    </location>
</feature>
<evidence type="ECO:0000313" key="5">
    <source>
        <dbReference type="EMBL" id="AEH35579.1"/>
    </source>
</evidence>
<name>F8D8F6_HALXS</name>
<feature type="compositionally biased region" description="Basic and acidic residues" evidence="3">
    <location>
        <begin position="752"/>
        <end position="761"/>
    </location>
</feature>
<gene>
    <name evidence="5" type="ordered locus">Halxa_0943</name>
</gene>
<dbReference type="GeneID" id="10795916"/>
<dbReference type="STRING" id="797210.Halxa_0943"/>
<keyword evidence="6" id="KW-1185">Reference proteome</keyword>
<organism evidence="5 6">
    <name type="scientific">Halopiger xanaduensis (strain DSM 18323 / JCM 14033 / SH-6)</name>
    <dbReference type="NCBI Taxonomy" id="797210"/>
    <lineage>
        <taxon>Archaea</taxon>
        <taxon>Methanobacteriati</taxon>
        <taxon>Methanobacteriota</taxon>
        <taxon>Stenosarchaea group</taxon>
        <taxon>Halobacteria</taxon>
        <taxon>Halobacteriales</taxon>
        <taxon>Natrialbaceae</taxon>
        <taxon>Halopiger</taxon>
    </lineage>
</organism>
<dbReference type="GO" id="GO:0006302">
    <property type="term" value="P:double-strand break repair"/>
    <property type="evidence" value="ECO:0007669"/>
    <property type="project" value="InterPro"/>
</dbReference>
<dbReference type="OrthoDB" id="201160at2157"/>
<feature type="compositionally biased region" description="Acidic residues" evidence="3">
    <location>
        <begin position="1047"/>
        <end position="1058"/>
    </location>
</feature>
<dbReference type="SUPFAM" id="SSF46579">
    <property type="entry name" value="Prefoldin"/>
    <property type="match status" value="1"/>
</dbReference>
<evidence type="ECO:0000256" key="1">
    <source>
        <dbReference type="ARBA" id="ARBA00023054"/>
    </source>
</evidence>
<dbReference type="InterPro" id="IPR038729">
    <property type="entry name" value="Rad50/SbcC_AAA"/>
</dbReference>
<feature type="compositionally biased region" description="Basic and acidic residues" evidence="3">
    <location>
        <begin position="768"/>
        <end position="791"/>
    </location>
</feature>
<evidence type="ECO:0000256" key="2">
    <source>
        <dbReference type="ARBA" id="ARBA00049666"/>
    </source>
</evidence>
<dbReference type="eggNOG" id="arCOG00368">
    <property type="taxonomic scope" value="Archaea"/>
</dbReference>
<sequence>MKFERLSLSDFQSYDNLDVTFDDGLTLLHGPNGAGKSTITRALYTTLYPLNGKYKIGAHDLADLIQDGKDSATSTLVFSVGDERYRITVDISRKGDGRASANAEMTNLESEETYSTKSSEIEEKVSQLFGMDAEAFANSTYAQQTELTRLIEATPGEREDILDNLLGLTAPDAYEEDINEMQKTVESWQQDKRSKLQTVQEDIEELEADDPKATVQSKAEEIDDLEARIGDLSDGLEDGRERLRAIESDIEEYRERESDLSDLTDERDEAKDTIDDLQSEIDELEAEIQECDEAIAKQRERIESRDDEVVDFDLTNEDEAKEAVEEFETKYDEASSEVEQRRAEVDSAEDTVERLEDELQSQREELEDAQNRLHAREADVEAAEETLGEAKDSLEQRREILEEQLQDYLETPLDDVDDHEAAVRDRMDDIREEKSDREAEYESKRDRRARLGDEIDTIESELSEVRERRDDIRESLETAVDDPEVAFEAAVDRANEAASALGFDVSAEDIDTAFTGDLPDELDAALNDHRDAAEELADARETVGEATAHIEDLQSLAAGKWPLDGGDVGATHDYDTQIQRLESEREEAETAADAAIDTLDAADERLNHVQEVADALFEAASFKALADVAIEIDDLEAEIEQKQQTRSELQDEMESLEEEISRLEEAIAEGETALDTIEDVEDAETAVDEAERELEDARDELADIKEEIGELEAEIEDIESDLDDAREDVKDAEADLQEAEEQLDEVESARSAAREARDAHAEIATLESDQKGYRSRLDDKEEQVASKREELQQIEDEIEEVESDLEDTSPDDLKEQQNETETLIEQVESQLEDAQERRDEARDAKSKAEERLNRLRDKRERKASLEEQVNWAQTLLNDFETITKTYSEVQTRMRERVLDRLKRHTNDIFRDLYQNSTYEAVDIDENYDLRLVSGSETARDPNKASGGEGVLVTIALRAGVYRVLADQAGGRDDSLPPFILDEPTNHLDPTHIDRLEDAVESIRDWDVPQVFVVDRYEGLVEGADHRIRVERDDGAGASKVVLGDGTGDADDDESEGGD</sequence>
<feature type="compositionally biased region" description="Acidic residues" evidence="3">
    <location>
        <begin position="792"/>
        <end position="810"/>
    </location>
</feature>
<feature type="compositionally biased region" description="Acidic residues" evidence="3">
    <location>
        <begin position="734"/>
        <end position="746"/>
    </location>
</feature>
<reference evidence="5 6" key="1">
    <citation type="journal article" date="2012" name="Stand. Genomic Sci.">
        <title>Complete genome sequence of Halopiger xanaduensis type strain (SH-6(T)).</title>
        <authorList>
            <person name="Anderson I."/>
            <person name="Tindall B.J."/>
            <person name="Rohde M."/>
            <person name="Lucas S."/>
            <person name="Han J."/>
            <person name="Lapidus A."/>
            <person name="Cheng J.F."/>
            <person name="Goodwin L."/>
            <person name="Pitluck S."/>
            <person name="Peters L."/>
            <person name="Pati A."/>
            <person name="Mikhailova N."/>
            <person name="Pagani I."/>
            <person name="Teshima H."/>
            <person name="Han C."/>
            <person name="Tapia R."/>
            <person name="Land M."/>
            <person name="Woyke T."/>
            <person name="Klenk H.P."/>
            <person name="Kyrpides N."/>
            <person name="Ivanova N."/>
        </authorList>
    </citation>
    <scope>NUCLEOTIDE SEQUENCE [LARGE SCALE GENOMIC DNA]</scope>
    <source>
        <strain evidence="6">DSM 18323 / JCM 14033 / SH-6</strain>
    </source>
</reference>
<feature type="region of interest" description="Disordered" evidence="3">
    <location>
        <begin position="830"/>
        <end position="849"/>
    </location>
</feature>
<dbReference type="Pfam" id="PF13476">
    <property type="entry name" value="AAA_23"/>
    <property type="match status" value="1"/>
</dbReference>
<evidence type="ECO:0000259" key="4">
    <source>
        <dbReference type="Pfam" id="PF13476"/>
    </source>
</evidence>
<comment type="similarity">
    <text evidence="2">Belongs to the Sph1/Sph2 family.</text>
</comment>